<comment type="subcellular location">
    <subcellularLocation>
        <location evidence="1">Cell membrane</location>
        <topology evidence="1">Multi-pass membrane protein</topology>
    </subcellularLocation>
</comment>
<evidence type="ECO:0000256" key="6">
    <source>
        <dbReference type="SAM" id="Phobius"/>
    </source>
</evidence>
<feature type="transmembrane region" description="Helical" evidence="6">
    <location>
        <begin position="324"/>
        <end position="344"/>
    </location>
</feature>
<proteinExistence type="predicted"/>
<dbReference type="PANTHER" id="PTHR37693">
    <property type="entry name" value="PHOSPHATIDYLGLYCEROL LYSYLTRANSFERASE"/>
    <property type="match status" value="1"/>
</dbReference>
<keyword evidence="4 6" id="KW-1133">Transmembrane helix</keyword>
<keyword evidence="3 6" id="KW-0812">Transmembrane</keyword>
<evidence type="ECO:0000256" key="1">
    <source>
        <dbReference type="ARBA" id="ARBA00004651"/>
    </source>
</evidence>
<dbReference type="AlphaFoldDB" id="A0A1Y1S1C1"/>
<dbReference type="InterPro" id="IPR022791">
    <property type="entry name" value="L-PG_synthase/AglD"/>
</dbReference>
<keyword evidence="8" id="KW-1185">Reference proteome</keyword>
<comment type="caution">
    <text evidence="7">The sequence shown here is derived from an EMBL/GenBank/DDBJ whole genome shotgun (WGS) entry which is preliminary data.</text>
</comment>
<feature type="transmembrane region" description="Helical" evidence="6">
    <location>
        <begin position="138"/>
        <end position="156"/>
    </location>
</feature>
<feature type="transmembrane region" description="Helical" evidence="6">
    <location>
        <begin position="84"/>
        <end position="103"/>
    </location>
</feature>
<evidence type="ECO:0000313" key="8">
    <source>
        <dbReference type="Proteomes" id="UP000192343"/>
    </source>
</evidence>
<feature type="transmembrane region" description="Helical" evidence="6">
    <location>
        <begin position="244"/>
        <end position="267"/>
    </location>
</feature>
<feature type="transmembrane region" description="Helical" evidence="6">
    <location>
        <begin position="54"/>
        <end position="72"/>
    </location>
</feature>
<protein>
    <recommendedName>
        <fullName evidence="9">TIGR00374 family protein</fullName>
    </recommendedName>
</protein>
<dbReference type="RefSeq" id="WP_083048432.1">
    <property type="nucleotide sequence ID" value="NZ_MWQY01000003.1"/>
</dbReference>
<dbReference type="EMBL" id="MWQY01000003">
    <property type="protein sequence ID" value="ORC37298.1"/>
    <property type="molecule type" value="Genomic_DNA"/>
</dbReference>
<dbReference type="Proteomes" id="UP000192343">
    <property type="component" value="Unassembled WGS sequence"/>
</dbReference>
<gene>
    <name evidence="7" type="ORF">B4O97_03660</name>
</gene>
<evidence type="ECO:0000256" key="3">
    <source>
        <dbReference type="ARBA" id="ARBA00022692"/>
    </source>
</evidence>
<evidence type="ECO:0000313" key="7">
    <source>
        <dbReference type="EMBL" id="ORC37298.1"/>
    </source>
</evidence>
<evidence type="ECO:0000256" key="5">
    <source>
        <dbReference type="ARBA" id="ARBA00023136"/>
    </source>
</evidence>
<name>A0A1Y1S1C1_9SPIO</name>
<feature type="transmembrane region" description="Helical" evidence="6">
    <location>
        <begin position="20"/>
        <end position="42"/>
    </location>
</feature>
<dbReference type="GO" id="GO:0005886">
    <property type="term" value="C:plasma membrane"/>
    <property type="evidence" value="ECO:0007669"/>
    <property type="project" value="UniProtKB-SubCell"/>
</dbReference>
<feature type="transmembrane region" description="Helical" evidence="6">
    <location>
        <begin position="274"/>
        <end position="293"/>
    </location>
</feature>
<reference evidence="7 8" key="1">
    <citation type="submission" date="2017-03" db="EMBL/GenBank/DDBJ databases">
        <title>Draft Genome sequence of Marispirochaeta sp. strain JC444.</title>
        <authorList>
            <person name="Shivani Y."/>
            <person name="Subhash Y."/>
            <person name="Sasikala C."/>
            <person name="Ramana C."/>
        </authorList>
    </citation>
    <scope>NUCLEOTIDE SEQUENCE [LARGE SCALE GENOMIC DNA]</scope>
    <source>
        <strain evidence="7 8">JC444</strain>
    </source>
</reference>
<evidence type="ECO:0000256" key="2">
    <source>
        <dbReference type="ARBA" id="ARBA00022475"/>
    </source>
</evidence>
<dbReference type="OrthoDB" id="9810654at2"/>
<dbReference type="Pfam" id="PF03706">
    <property type="entry name" value="LPG_synthase_TM"/>
    <property type="match status" value="1"/>
</dbReference>
<keyword evidence="2" id="KW-1003">Cell membrane</keyword>
<dbReference type="STRING" id="1963862.B4O97_03660"/>
<dbReference type="PANTHER" id="PTHR37693:SF1">
    <property type="entry name" value="INTEGRAL MEMBRANE PROTEIN"/>
    <property type="match status" value="1"/>
</dbReference>
<organism evidence="7 8">
    <name type="scientific">Marispirochaeta aestuarii</name>
    <dbReference type="NCBI Taxonomy" id="1963862"/>
    <lineage>
        <taxon>Bacteria</taxon>
        <taxon>Pseudomonadati</taxon>
        <taxon>Spirochaetota</taxon>
        <taxon>Spirochaetia</taxon>
        <taxon>Spirochaetales</taxon>
        <taxon>Spirochaetaceae</taxon>
        <taxon>Marispirochaeta</taxon>
    </lineage>
</organism>
<evidence type="ECO:0000256" key="4">
    <source>
        <dbReference type="ARBA" id="ARBA00022989"/>
    </source>
</evidence>
<accession>A0A1Y1S1C1</accession>
<keyword evidence="5 6" id="KW-0472">Membrane</keyword>
<dbReference type="NCBIfam" id="TIGR00374">
    <property type="entry name" value="flippase-like domain"/>
    <property type="match status" value="1"/>
</dbReference>
<feature type="transmembrane region" description="Helical" evidence="6">
    <location>
        <begin position="168"/>
        <end position="189"/>
    </location>
</feature>
<evidence type="ECO:0008006" key="9">
    <source>
        <dbReference type="Google" id="ProtNLM"/>
    </source>
</evidence>
<sequence>MIKGESGKTPAGVSKRISGYLGLTALFFAISLVTLYFVHRFFSGGTIRIPEEFFSLPVFAGLFVLLVLYFLMDGLRLYSVIRAVGFRISFAYILRLVFVNIFISNVTPLAIGGGFMQVFFMCRKGMPAGEATAATSIRTLLAALVLFILTPIIIWFEPQEFSMFFHPNILYAITVISCLYLAFFWVVLFRIRLIKFLIFHVLYGLHTVKILSRKRFRSAFVKISRELRSFSGGFIRFFQGSPGWAALSVLFTALFLLLLFSFSIVLIRILGYSIPALTILAFQVVVTFFMYFAPTPGAAGIAEGGYGLLFAQLVRQNDITMLTLLWRFLTIYIGVFIGILIIYLELYRGEKEKKHET</sequence>